<evidence type="ECO:0000256" key="1">
    <source>
        <dbReference type="SAM" id="Coils"/>
    </source>
</evidence>
<dbReference type="Pfam" id="PF22942">
    <property type="entry name" value="DUF7025"/>
    <property type="match status" value="1"/>
</dbReference>
<evidence type="ECO:0000313" key="5">
    <source>
        <dbReference type="Proteomes" id="UP000699042"/>
    </source>
</evidence>
<dbReference type="InterPro" id="IPR003593">
    <property type="entry name" value="AAA+_ATPase"/>
</dbReference>
<dbReference type="SUPFAM" id="SSF52540">
    <property type="entry name" value="P-loop containing nucleoside triphosphate hydrolases"/>
    <property type="match status" value="1"/>
</dbReference>
<dbReference type="Pfam" id="PF23232">
    <property type="entry name" value="AAA_lid_13"/>
    <property type="match status" value="1"/>
</dbReference>
<feature type="region of interest" description="Disordered" evidence="2">
    <location>
        <begin position="123"/>
        <end position="175"/>
    </location>
</feature>
<sequence length="1063" mass="120324">MSTVGGDHDGPDDTMEGIRETGHIERESSGSSVQTHQQSTVVNVTGINDNGPEQVDAELLRPRVKERIESSLGSLKAMENRLRNLSRKVESIESGDEMASIEMTIQQQQEDYSRLQVSLETLRPNLQDENADGRRLQSPATRGRSRRRSGHPGSGSIRSSSSQSSRGSVSTTDSYYRSGICTPKLNYGPWLEIASDSRGHEYFAIDIPSNEPTRAELQATKDFQRQQHDLHRQAIPIVPDQTQLPERIRVNSNRLMRFILSAAEEGISRPINSTQSLHILRPFKVLLTLGGRLQNLINMLESARKIQQDASEEEYLAQLNDASLETVLDELVAADPSHDPPTDIRELTAYILDLRCLQEFMQKTLQPQVERITNMTEPIRFSELWYIFPEGSLIISRDHRVLQKVWKVMGRGGGRWSRSRPGFEIPVTNDFNHFFIECFCLDFDGDRFVPVWQFFTIPEFEGVQDIMNLLVVPIKAAERDQSLFDRGAVQARGKKFMELASNGARHRHFSGRSLHLTLKGQKLAAMGREAPKSAFEHAERIDSEVIVDMAKALEEVPTWLAVPEHRMKSPSTAGELAPVFNKRQGSALRDTDTGSQTFIFSERRKWRQWETVTYTPSGDDQLLLPNRVFAFILRNRKWGRGVIILLHGVPGVGKTSTAECVAQAYNRPLLPITCGDLGLEPYEVESKLQEIFRLAHAWDCVLLLDEADIFLAQRTTTDMQRNALVSVFLRVLEYYEGILFLTTNRVGTFDEAFKSRIHMSLYYPPLSEHQTARIWISHIRKVKANGVQIDEQEVRKFARQIWVIQGLPERGPVWNGRQIRNAFQSAIALAGYHTQTGQQIHLTVENFRRVGEVSDQFSRYIYKTKLSQTDADLNRNHGIRRDEFGRDPGTRPAAPWVDSQVVDPFLPANSALQPQRPNVQFGGSTQAAGFQAVTQDPFHQSVYSTSPWQHETTTQPHQQQHQQQSHQGFLQQQPSSTQIQVPSQQMFPPQQGTQPQIHQQSQPTYPQNGLVAGSVPNNYEQQTPRSLPQQAEYGTTHQPASHTQMPGNPNFQGPTGSSPWEMS</sequence>
<dbReference type="SMART" id="SM00382">
    <property type="entry name" value="AAA"/>
    <property type="match status" value="1"/>
</dbReference>
<dbReference type="PANTHER" id="PTHR46411">
    <property type="entry name" value="FAMILY ATPASE, PUTATIVE-RELATED"/>
    <property type="match status" value="1"/>
</dbReference>
<dbReference type="GO" id="GO:0016887">
    <property type="term" value="F:ATP hydrolysis activity"/>
    <property type="evidence" value="ECO:0007669"/>
    <property type="project" value="InterPro"/>
</dbReference>
<dbReference type="CDD" id="cd19481">
    <property type="entry name" value="RecA-like_protease"/>
    <property type="match status" value="1"/>
</dbReference>
<feature type="compositionally biased region" description="Polar residues" evidence="2">
    <location>
        <begin position="1015"/>
        <end position="1063"/>
    </location>
</feature>
<feature type="compositionally biased region" description="Basic and acidic residues" evidence="2">
    <location>
        <begin position="1"/>
        <end position="28"/>
    </location>
</feature>
<feature type="region of interest" description="Disordered" evidence="2">
    <location>
        <begin position="873"/>
        <end position="898"/>
    </location>
</feature>
<keyword evidence="1" id="KW-0175">Coiled coil</keyword>
<feature type="domain" description="AAA+ ATPase" evidence="3">
    <location>
        <begin position="640"/>
        <end position="767"/>
    </location>
</feature>
<feature type="region of interest" description="Disordered" evidence="2">
    <location>
        <begin position="1"/>
        <end position="37"/>
    </location>
</feature>
<dbReference type="InterPro" id="IPR003959">
    <property type="entry name" value="ATPase_AAA_core"/>
</dbReference>
<proteinExistence type="predicted"/>
<dbReference type="InterPro" id="IPR056599">
    <property type="entry name" value="AAA_lid_fung"/>
</dbReference>
<feature type="compositionally biased region" description="Low complexity" evidence="2">
    <location>
        <begin position="154"/>
        <end position="170"/>
    </location>
</feature>
<name>A0A9P7RE76_9PEZI</name>
<reference evidence="4" key="1">
    <citation type="submission" date="2021-05" db="EMBL/GenBank/DDBJ databases">
        <title>Comparative genomics of three Colletotrichum scovillei strains and genetic complementation revealed genes involved fungal growth and virulence on chili pepper.</title>
        <authorList>
            <person name="Hsieh D.-K."/>
            <person name="Chuang S.-C."/>
            <person name="Chen C.-Y."/>
            <person name="Chao Y.-T."/>
            <person name="Lu M.-Y.J."/>
            <person name="Lee M.-H."/>
            <person name="Shih M.-C."/>
        </authorList>
    </citation>
    <scope>NUCLEOTIDE SEQUENCE</scope>
    <source>
        <strain evidence="4">Coll-153</strain>
    </source>
</reference>
<dbReference type="Gene3D" id="3.40.50.300">
    <property type="entry name" value="P-loop containing nucleotide triphosphate hydrolases"/>
    <property type="match status" value="1"/>
</dbReference>
<feature type="region of interest" description="Disordered" evidence="2">
    <location>
        <begin position="944"/>
        <end position="1063"/>
    </location>
</feature>
<dbReference type="InterPro" id="IPR027417">
    <property type="entry name" value="P-loop_NTPase"/>
</dbReference>
<evidence type="ECO:0000256" key="2">
    <source>
        <dbReference type="SAM" id="MobiDB-lite"/>
    </source>
</evidence>
<feature type="compositionally biased region" description="Basic and acidic residues" evidence="2">
    <location>
        <begin position="873"/>
        <end position="889"/>
    </location>
</feature>
<keyword evidence="5" id="KW-1185">Reference proteome</keyword>
<dbReference type="EMBL" id="JAESDN010000002">
    <property type="protein sequence ID" value="KAG7055890.1"/>
    <property type="molecule type" value="Genomic_DNA"/>
</dbReference>
<feature type="compositionally biased region" description="Polar residues" evidence="2">
    <location>
        <begin position="974"/>
        <end position="987"/>
    </location>
</feature>
<dbReference type="Pfam" id="PF00004">
    <property type="entry name" value="AAA"/>
    <property type="match status" value="1"/>
</dbReference>
<gene>
    <name evidence="4" type="ORF">JMJ77_008341</name>
</gene>
<evidence type="ECO:0000259" key="3">
    <source>
        <dbReference type="SMART" id="SM00382"/>
    </source>
</evidence>
<organism evidence="4 5">
    <name type="scientific">Colletotrichum scovillei</name>
    <dbReference type="NCBI Taxonomy" id="1209932"/>
    <lineage>
        <taxon>Eukaryota</taxon>
        <taxon>Fungi</taxon>
        <taxon>Dikarya</taxon>
        <taxon>Ascomycota</taxon>
        <taxon>Pezizomycotina</taxon>
        <taxon>Sordariomycetes</taxon>
        <taxon>Hypocreomycetidae</taxon>
        <taxon>Glomerellales</taxon>
        <taxon>Glomerellaceae</taxon>
        <taxon>Colletotrichum</taxon>
        <taxon>Colletotrichum acutatum species complex</taxon>
    </lineage>
</organism>
<comment type="caution">
    <text evidence="4">The sequence shown here is derived from an EMBL/GenBank/DDBJ whole genome shotgun (WGS) entry which is preliminary data.</text>
</comment>
<dbReference type="InterPro" id="IPR054289">
    <property type="entry name" value="DUF7025"/>
</dbReference>
<dbReference type="Proteomes" id="UP000699042">
    <property type="component" value="Unassembled WGS sequence"/>
</dbReference>
<accession>A0A9P7RE76</accession>
<evidence type="ECO:0000313" key="4">
    <source>
        <dbReference type="EMBL" id="KAG7055890.1"/>
    </source>
</evidence>
<protein>
    <submittedName>
        <fullName evidence="4">ATPase</fullName>
    </submittedName>
</protein>
<dbReference type="GO" id="GO:0005524">
    <property type="term" value="F:ATP binding"/>
    <property type="evidence" value="ECO:0007669"/>
    <property type="project" value="InterPro"/>
</dbReference>
<feature type="coiled-coil region" evidence="1">
    <location>
        <begin position="68"/>
        <end position="95"/>
    </location>
</feature>
<feature type="compositionally biased region" description="Low complexity" evidence="2">
    <location>
        <begin position="988"/>
        <end position="1003"/>
    </location>
</feature>
<feature type="compositionally biased region" description="Low complexity" evidence="2">
    <location>
        <begin position="949"/>
        <end position="973"/>
    </location>
</feature>
<dbReference type="AlphaFoldDB" id="A0A9P7RE76"/>
<dbReference type="PANTHER" id="PTHR46411:SF2">
    <property type="entry name" value="AAA+ ATPASE DOMAIN-CONTAINING PROTEIN"/>
    <property type="match status" value="1"/>
</dbReference>